<name>A0A6M3M924_9ZZZZ</name>
<organism evidence="2">
    <name type="scientific">viral metagenome</name>
    <dbReference type="NCBI Taxonomy" id="1070528"/>
    <lineage>
        <taxon>unclassified sequences</taxon>
        <taxon>metagenomes</taxon>
        <taxon>organismal metagenomes</taxon>
    </lineage>
</organism>
<gene>
    <name evidence="2" type="ORF">MM171B01435_0006</name>
</gene>
<dbReference type="InterPro" id="IPR013137">
    <property type="entry name" value="Znf_TFIIB"/>
</dbReference>
<dbReference type="Gene3D" id="2.20.25.10">
    <property type="match status" value="1"/>
</dbReference>
<sequence length="424" mass="47422">MVEPETDYTKIIEEIEKEKRTLGVTRSGLIADPGFSAMPPSVEVKMRCPVCGGPVIMDKVLDEFVCTNCGIVIDKNTFPVSEGKVSPSFKVEPPLVDVPIGEAGVRVAVSGEEPGAGYRMILTQRQVFNDWKAFYNPLSEKYEMRKVMDVLHDASLPEALYQLYKYNSSGLSARDRAIVLLGVAAGSLPTTAIITLTGMTKYTGRRLLSPSEGFFSSVAKQPIKDAALKGSVVFEGKPYRVGAMNESYRVLTKQGLDRYEEILGGRLVVKEVTFIPEPPVTAERVESEEPRVVLAGKGGVMMHRKVPVVEYPMALRKEEHEWFIDKPWRFKDFEALKAKIAEKYPPESLEFKREVAESLWKIKRYWAGESQVLKPELLPVPYDIQLVEEHERRGEMVAALCDHPVTMAPPGADYEICMVCGKRV</sequence>
<evidence type="ECO:0000259" key="1">
    <source>
        <dbReference type="PROSITE" id="PS51134"/>
    </source>
</evidence>
<reference evidence="2" key="1">
    <citation type="submission" date="2020-03" db="EMBL/GenBank/DDBJ databases">
        <title>The deep terrestrial virosphere.</title>
        <authorList>
            <person name="Holmfeldt K."/>
            <person name="Nilsson E."/>
            <person name="Simone D."/>
            <person name="Lopez-Fernandez M."/>
            <person name="Wu X."/>
            <person name="de Brujin I."/>
            <person name="Lundin D."/>
            <person name="Andersson A."/>
            <person name="Bertilsson S."/>
            <person name="Dopson M."/>
        </authorList>
    </citation>
    <scope>NUCLEOTIDE SEQUENCE</scope>
    <source>
        <strain evidence="2">MM171B01435</strain>
    </source>
</reference>
<accession>A0A6M3M924</accession>
<dbReference type="AlphaFoldDB" id="A0A6M3M924"/>
<protein>
    <submittedName>
        <fullName evidence="2">Putative transcription factor TFIIB zinc-binding motif</fullName>
    </submittedName>
</protein>
<dbReference type="SUPFAM" id="SSF57783">
    <property type="entry name" value="Zinc beta-ribbon"/>
    <property type="match status" value="1"/>
</dbReference>
<proteinExistence type="predicted"/>
<dbReference type="EMBL" id="MT143763">
    <property type="protein sequence ID" value="QJB02163.1"/>
    <property type="molecule type" value="Genomic_DNA"/>
</dbReference>
<feature type="domain" description="TFIIB-type" evidence="1">
    <location>
        <begin position="44"/>
        <end position="74"/>
    </location>
</feature>
<evidence type="ECO:0000313" key="2">
    <source>
        <dbReference type="EMBL" id="QJB02163.1"/>
    </source>
</evidence>
<dbReference type="PROSITE" id="PS51134">
    <property type="entry name" value="ZF_TFIIB"/>
    <property type="match status" value="1"/>
</dbReference>